<dbReference type="InterPro" id="IPR003777">
    <property type="entry name" value="XdhC_CoxI"/>
</dbReference>
<dbReference type="RefSeq" id="WP_013607350.1">
    <property type="nucleotide sequence ID" value="NC_015152.1"/>
</dbReference>
<dbReference type="KEGG" id="sbu:SpiBuddy_1675"/>
<evidence type="ECO:0000259" key="2">
    <source>
        <dbReference type="Pfam" id="PF13478"/>
    </source>
</evidence>
<dbReference type="InterPro" id="IPR027051">
    <property type="entry name" value="XdhC_Rossmann_dom"/>
</dbReference>
<reference evidence="4" key="1">
    <citation type="submission" date="2011-02" db="EMBL/GenBank/DDBJ databases">
        <title>Complete sequence of Spirochaeta sp. Buddy.</title>
        <authorList>
            <person name="Lucas S."/>
            <person name="Copeland A."/>
            <person name="Lapidus A."/>
            <person name="Cheng J.-F."/>
            <person name="Goodwin L."/>
            <person name="Pitluck S."/>
            <person name="Zeytun A."/>
            <person name="Detter J.C."/>
            <person name="Han C."/>
            <person name="Tapia R."/>
            <person name="Land M."/>
            <person name="Hauser L."/>
            <person name="Kyrpides N."/>
            <person name="Ivanova N."/>
            <person name="Mikhailova N."/>
            <person name="Pagani I."/>
            <person name="Ritalahti K.M."/>
            <person name="Loeffler F.E."/>
            <person name="Woyke T."/>
        </authorList>
    </citation>
    <scope>NUCLEOTIDE SEQUENCE [LARGE SCALE GENOMIC DNA]</scope>
    <source>
        <strain evidence="4">ATCC BAA-1886 / DSM 22777 / Buddy</strain>
    </source>
</reference>
<proteinExistence type="predicted"/>
<dbReference type="Pfam" id="PF13478">
    <property type="entry name" value="XdhC_C"/>
    <property type="match status" value="1"/>
</dbReference>
<dbReference type="EMBL" id="CP002541">
    <property type="protein sequence ID" value="ADY13500.1"/>
    <property type="molecule type" value="Genomic_DNA"/>
</dbReference>
<dbReference type="eggNOG" id="COG1975">
    <property type="taxonomic scope" value="Bacteria"/>
</dbReference>
<feature type="domain" description="XdhC Rossmann" evidence="2">
    <location>
        <begin position="69"/>
        <end position="210"/>
    </location>
</feature>
<accession>F0RZE8</accession>
<dbReference type="InterPro" id="IPR036188">
    <property type="entry name" value="FAD/NAD-bd_sf"/>
</dbReference>
<dbReference type="SUPFAM" id="SSF51905">
    <property type="entry name" value="FAD/NAD(P)-binding domain"/>
    <property type="match status" value="1"/>
</dbReference>
<evidence type="ECO:0000259" key="1">
    <source>
        <dbReference type="Pfam" id="PF02625"/>
    </source>
</evidence>
<organism evidence="3 4">
    <name type="scientific">Sphaerochaeta globosa (strain ATCC BAA-1886 / DSM 22777 / Buddy)</name>
    <name type="common">Spirochaeta sp. (strain Buddy)</name>
    <dbReference type="NCBI Taxonomy" id="158189"/>
    <lineage>
        <taxon>Bacteria</taxon>
        <taxon>Pseudomonadati</taxon>
        <taxon>Spirochaetota</taxon>
        <taxon>Spirochaetia</taxon>
        <taxon>Spirochaetales</taxon>
        <taxon>Sphaerochaetaceae</taxon>
        <taxon>Sphaerochaeta</taxon>
    </lineage>
</organism>
<dbReference type="Pfam" id="PF02625">
    <property type="entry name" value="XdhC_CoxI"/>
    <property type="match status" value="1"/>
</dbReference>
<dbReference type="HOGENOM" id="CLU_041115_3_0_12"/>
<sequence>MINPTSYQALLLHALQKGDVIRKTLISGPSVGCEELSQDGQLLAWRYDSEPDWETGEVLTELLQTDVELVICGGGHIALELATYARRLGYHTTIIDERKEYCNHERFPSESCLCAPFEEVLECKQTWIRPYFVIATRGHMFDQVCLQKILNLPHRYIGMIGSKTKVAATFSNLLSLGFTQAQLDQVHSPIGLPIKAVTAAEIAISILAQIIQTARLTPQAVQLDRNLLTHLAHSRQSYVLARVIEKTGSAPCEVGFQLVVFEDGTVEGTIGGGAVEAKALETAKQMQKECTIAEQVAVYNLSNAKASELGMICGGMVRVLFQRW</sequence>
<dbReference type="Proteomes" id="UP000008466">
    <property type="component" value="Chromosome"/>
</dbReference>
<keyword evidence="4" id="KW-1185">Reference proteome</keyword>
<feature type="domain" description="XdhC- CoxI" evidence="1">
    <location>
        <begin position="232"/>
        <end position="288"/>
    </location>
</feature>
<dbReference type="STRING" id="158189.SpiBuddy_1675"/>
<dbReference type="InterPro" id="IPR052698">
    <property type="entry name" value="MoCofactor_Util/Proc"/>
</dbReference>
<protein>
    <submittedName>
        <fullName evidence="3">XshC-Cox1-family protein</fullName>
    </submittedName>
</protein>
<gene>
    <name evidence="3" type="ordered locus">SpiBuddy_1675</name>
</gene>
<name>F0RZE8_SPHGB</name>
<evidence type="ECO:0000313" key="3">
    <source>
        <dbReference type="EMBL" id="ADY13500.1"/>
    </source>
</evidence>
<dbReference type="PANTHER" id="PTHR30388:SF6">
    <property type="entry name" value="XANTHINE DEHYDROGENASE SUBUNIT A-RELATED"/>
    <property type="match status" value="1"/>
</dbReference>
<dbReference type="AlphaFoldDB" id="F0RZE8"/>
<dbReference type="PANTHER" id="PTHR30388">
    <property type="entry name" value="ALDEHYDE OXIDOREDUCTASE MOLYBDENUM COFACTOR ASSEMBLY PROTEIN"/>
    <property type="match status" value="1"/>
</dbReference>
<dbReference type="Gene3D" id="3.40.50.720">
    <property type="entry name" value="NAD(P)-binding Rossmann-like Domain"/>
    <property type="match status" value="1"/>
</dbReference>
<evidence type="ECO:0000313" key="4">
    <source>
        <dbReference type="Proteomes" id="UP000008466"/>
    </source>
</evidence>